<dbReference type="Proteomes" id="UP000192656">
    <property type="component" value="Unassembled WGS sequence"/>
</dbReference>
<name>A0A1W2CJ06_9HYPH</name>
<accession>A0A1W2CJ06</accession>
<keyword evidence="2" id="KW-1185">Reference proteome</keyword>
<sequence length="75" mass="7923">MQSMGMLLGGLPMVERLSFVTVVIALFGFAMTSFAQHSVGRTGSAVASFAGEGCNYTQGIVCSIERTQPETVAKF</sequence>
<protein>
    <submittedName>
        <fullName evidence="1">Uncharacterized protein</fullName>
    </submittedName>
</protein>
<evidence type="ECO:0000313" key="2">
    <source>
        <dbReference type="Proteomes" id="UP000192656"/>
    </source>
</evidence>
<gene>
    <name evidence="1" type="ORF">SAMN06297251_11084</name>
</gene>
<proteinExistence type="predicted"/>
<evidence type="ECO:0000313" key="1">
    <source>
        <dbReference type="EMBL" id="SMC84954.1"/>
    </source>
</evidence>
<reference evidence="1 2" key="1">
    <citation type="submission" date="2017-04" db="EMBL/GenBank/DDBJ databases">
        <authorList>
            <person name="Afonso C.L."/>
            <person name="Miller P.J."/>
            <person name="Scott M.A."/>
            <person name="Spackman E."/>
            <person name="Goraichik I."/>
            <person name="Dimitrov K.M."/>
            <person name="Suarez D.L."/>
            <person name="Swayne D.E."/>
        </authorList>
    </citation>
    <scope>NUCLEOTIDE SEQUENCE [LARGE SCALE GENOMIC DNA]</scope>
    <source>
        <strain evidence="1 2">CGMCC 1.10972</strain>
    </source>
</reference>
<organism evidence="1 2">
    <name type="scientific">Fulvimarina manganoxydans</name>
    <dbReference type="NCBI Taxonomy" id="937218"/>
    <lineage>
        <taxon>Bacteria</taxon>
        <taxon>Pseudomonadati</taxon>
        <taxon>Pseudomonadota</taxon>
        <taxon>Alphaproteobacteria</taxon>
        <taxon>Hyphomicrobiales</taxon>
        <taxon>Aurantimonadaceae</taxon>
        <taxon>Fulvimarina</taxon>
    </lineage>
</organism>
<dbReference type="AlphaFoldDB" id="A0A1W2CJ06"/>
<dbReference type="EMBL" id="FWXR01000010">
    <property type="protein sequence ID" value="SMC84954.1"/>
    <property type="molecule type" value="Genomic_DNA"/>
</dbReference>